<reference evidence="7 8" key="1">
    <citation type="submission" date="2022-11" db="EMBL/GenBank/DDBJ databases">
        <title>Whole genome sequence of Eschrichtius robustus ER-17-0199.</title>
        <authorList>
            <person name="Bruniche-Olsen A."/>
            <person name="Black A.N."/>
            <person name="Fields C.J."/>
            <person name="Walden K."/>
            <person name="Dewoody J.A."/>
        </authorList>
    </citation>
    <scope>NUCLEOTIDE SEQUENCE [LARGE SCALE GENOMIC DNA]</scope>
    <source>
        <strain evidence="7">ER-17-0199</strain>
        <tissue evidence="7">Blubber</tissue>
    </source>
</reference>
<dbReference type="EMBL" id="JAIQCJ010001309">
    <property type="protein sequence ID" value="KAJ8791137.1"/>
    <property type="molecule type" value="Genomic_DNA"/>
</dbReference>
<gene>
    <name evidence="7" type="ORF">J1605_020807</name>
</gene>
<keyword evidence="8" id="KW-1185">Reference proteome</keyword>
<name>A0AB34HJ31_ESCRO</name>
<evidence type="ECO:0000256" key="5">
    <source>
        <dbReference type="ARBA" id="ARBA00023136"/>
    </source>
</evidence>
<evidence type="ECO:0000256" key="3">
    <source>
        <dbReference type="ARBA" id="ARBA00022692"/>
    </source>
</evidence>
<feature type="region of interest" description="Disordered" evidence="6">
    <location>
        <begin position="472"/>
        <end position="491"/>
    </location>
</feature>
<keyword evidence="3" id="KW-0812">Transmembrane</keyword>
<keyword evidence="4" id="KW-1133">Transmembrane helix</keyword>
<comment type="subcellular location">
    <subcellularLocation>
        <location evidence="1">Membrane</location>
        <topology evidence="1">Multi-pass membrane protein</topology>
    </subcellularLocation>
</comment>
<evidence type="ECO:0000256" key="4">
    <source>
        <dbReference type="ARBA" id="ARBA00022989"/>
    </source>
</evidence>
<evidence type="ECO:0000256" key="1">
    <source>
        <dbReference type="ARBA" id="ARBA00004141"/>
    </source>
</evidence>
<sequence length="571" mass="60064">MFISAIPHSPTRSVRSGHGAPWPYYTPPVEVPGCGQEEVVGVAGTPEPDPPVDAGGDERPTWGNKLQNLLSCVGFAVGLGNLRRSRTCARPTGEARPLVGSELRLALPLRDRRFPSACRPSRLSWSLVGNLGSVSFRAQETGKAELVTTHATSSGRAGILALSRADSQSSSRDRSTGGRPDPGLPGASRRPLSQVRVSATLRTLGIGRLQTFHPQPYPLSGLPGPGAWEPLSCEVRLPAVQTFLSGLAWCVPHPAPPGLVERRVRVGLSEIHQRAAVYSGPPDGAVCPASPVLRCPFCSQGRGTKCLQVPAHRCPPVPGASGASTEAESLRNLTFSFNAALPFCCYMEDTRLAGQTAPLADRRVFSGAFLIPYPIAWPSRAARSSPSSASGQRLHRASIGVWTAISPYMGACISSGFEPADTGGALMQRCRGLGSGIPVEDLDARCGGRGGRPAPAQQQAVPYRPAHACRAACPRSSRTRGDRAEGRPSSPCTLEVGAAVRDPNVTIQACDTPGGCRPSESPTWKQPEAGGEPNVAQPGEHRVAGKMTGCLRADAARGRPAGRQREPFGAM</sequence>
<feature type="compositionally biased region" description="Low complexity" evidence="6">
    <location>
        <begin position="160"/>
        <end position="170"/>
    </location>
</feature>
<organism evidence="7 8">
    <name type="scientific">Eschrichtius robustus</name>
    <name type="common">California gray whale</name>
    <name type="synonym">Eschrichtius gibbosus</name>
    <dbReference type="NCBI Taxonomy" id="9764"/>
    <lineage>
        <taxon>Eukaryota</taxon>
        <taxon>Metazoa</taxon>
        <taxon>Chordata</taxon>
        <taxon>Craniata</taxon>
        <taxon>Vertebrata</taxon>
        <taxon>Euteleostomi</taxon>
        <taxon>Mammalia</taxon>
        <taxon>Eutheria</taxon>
        <taxon>Laurasiatheria</taxon>
        <taxon>Artiodactyla</taxon>
        <taxon>Whippomorpha</taxon>
        <taxon>Cetacea</taxon>
        <taxon>Mysticeti</taxon>
        <taxon>Eschrichtiidae</taxon>
        <taxon>Eschrichtius</taxon>
    </lineage>
</organism>
<dbReference type="GO" id="GO:0016020">
    <property type="term" value="C:membrane"/>
    <property type="evidence" value="ECO:0007669"/>
    <property type="project" value="UniProtKB-SubCell"/>
</dbReference>
<evidence type="ECO:0000313" key="7">
    <source>
        <dbReference type="EMBL" id="KAJ8791137.1"/>
    </source>
</evidence>
<feature type="region of interest" description="Disordered" evidence="6">
    <location>
        <begin position="158"/>
        <end position="192"/>
    </location>
</feature>
<keyword evidence="2" id="KW-0813">Transport</keyword>
<proteinExistence type="predicted"/>
<dbReference type="InterPro" id="IPR037272">
    <property type="entry name" value="SNS_sf"/>
</dbReference>
<evidence type="ECO:0000313" key="8">
    <source>
        <dbReference type="Proteomes" id="UP001159641"/>
    </source>
</evidence>
<comment type="caution">
    <text evidence="7">The sequence shown here is derived from an EMBL/GenBank/DDBJ whole genome shotgun (WGS) entry which is preliminary data.</text>
</comment>
<accession>A0AB34HJ31</accession>
<keyword evidence="5" id="KW-0472">Membrane</keyword>
<dbReference type="InterPro" id="IPR000175">
    <property type="entry name" value="Na/ntran_symport"/>
</dbReference>
<evidence type="ECO:0000256" key="2">
    <source>
        <dbReference type="ARBA" id="ARBA00022448"/>
    </source>
</evidence>
<protein>
    <submittedName>
        <fullName evidence="7">Uncharacterized protein</fullName>
    </submittedName>
</protein>
<dbReference type="SUPFAM" id="SSF161070">
    <property type="entry name" value="SNF-like"/>
    <property type="match status" value="1"/>
</dbReference>
<dbReference type="AlphaFoldDB" id="A0AB34HJ31"/>
<feature type="region of interest" description="Disordered" evidence="6">
    <location>
        <begin position="512"/>
        <end position="571"/>
    </location>
</feature>
<dbReference type="PROSITE" id="PS50267">
    <property type="entry name" value="NA_NEUROTRAN_SYMP_3"/>
    <property type="match status" value="1"/>
</dbReference>
<dbReference type="Proteomes" id="UP001159641">
    <property type="component" value="Unassembled WGS sequence"/>
</dbReference>
<evidence type="ECO:0000256" key="6">
    <source>
        <dbReference type="SAM" id="MobiDB-lite"/>
    </source>
</evidence>